<dbReference type="KEGG" id="spar:SPRG_10569"/>
<accession>A0A067CBG3</accession>
<sequence length="149" mass="16612">MARPIVTDAELLRRISAYQDGYDHDTQHLVVLLRQAATTLTFATEWKGFACDGDPVGVFLRLFTWIPYLQRAHAATDVHRLLKHDDIAGALLVYASYIQDPTLLTTVLDRSTEVPQHYVLRALEVAAYKNNCEDYGTPAVLDTAVASGH</sequence>
<name>A0A067CBG3_SAPPC</name>
<dbReference type="Proteomes" id="UP000030745">
    <property type="component" value="Unassembled WGS sequence"/>
</dbReference>
<evidence type="ECO:0000313" key="1">
    <source>
        <dbReference type="EMBL" id="KDO24142.1"/>
    </source>
</evidence>
<proteinExistence type="predicted"/>
<gene>
    <name evidence="1" type="ORF">SPRG_10569</name>
</gene>
<dbReference type="GeneID" id="24132671"/>
<dbReference type="RefSeq" id="XP_012205086.1">
    <property type="nucleotide sequence ID" value="XM_012349696.1"/>
</dbReference>
<dbReference type="AlphaFoldDB" id="A0A067CBG3"/>
<reference evidence="1 2" key="1">
    <citation type="journal article" date="2013" name="PLoS Genet.">
        <title>Distinctive expansion of potential virulence genes in the genome of the oomycete fish pathogen Saprolegnia parasitica.</title>
        <authorList>
            <person name="Jiang R.H."/>
            <person name="de Bruijn I."/>
            <person name="Haas B.J."/>
            <person name="Belmonte R."/>
            <person name="Lobach L."/>
            <person name="Christie J."/>
            <person name="van den Ackerveken G."/>
            <person name="Bottin A."/>
            <person name="Bulone V."/>
            <person name="Diaz-Moreno S.M."/>
            <person name="Dumas B."/>
            <person name="Fan L."/>
            <person name="Gaulin E."/>
            <person name="Govers F."/>
            <person name="Grenville-Briggs L.J."/>
            <person name="Horner N.R."/>
            <person name="Levin J.Z."/>
            <person name="Mammella M."/>
            <person name="Meijer H.J."/>
            <person name="Morris P."/>
            <person name="Nusbaum C."/>
            <person name="Oome S."/>
            <person name="Phillips A.J."/>
            <person name="van Rooyen D."/>
            <person name="Rzeszutek E."/>
            <person name="Saraiva M."/>
            <person name="Secombes C.J."/>
            <person name="Seidl M.F."/>
            <person name="Snel B."/>
            <person name="Stassen J.H."/>
            <person name="Sykes S."/>
            <person name="Tripathy S."/>
            <person name="van den Berg H."/>
            <person name="Vega-Arreguin J.C."/>
            <person name="Wawra S."/>
            <person name="Young S.K."/>
            <person name="Zeng Q."/>
            <person name="Dieguez-Uribeondo J."/>
            <person name="Russ C."/>
            <person name="Tyler B.M."/>
            <person name="van West P."/>
        </authorList>
    </citation>
    <scope>NUCLEOTIDE SEQUENCE [LARGE SCALE GENOMIC DNA]</scope>
    <source>
        <strain evidence="1 2">CBS 223.65</strain>
    </source>
</reference>
<protein>
    <submittedName>
        <fullName evidence="1">Uncharacterized protein</fullName>
    </submittedName>
</protein>
<dbReference type="VEuPathDB" id="FungiDB:SPRG_10569"/>
<dbReference type="EMBL" id="KK583245">
    <property type="protein sequence ID" value="KDO24142.1"/>
    <property type="molecule type" value="Genomic_DNA"/>
</dbReference>
<organism evidence="1 2">
    <name type="scientific">Saprolegnia parasitica (strain CBS 223.65)</name>
    <dbReference type="NCBI Taxonomy" id="695850"/>
    <lineage>
        <taxon>Eukaryota</taxon>
        <taxon>Sar</taxon>
        <taxon>Stramenopiles</taxon>
        <taxon>Oomycota</taxon>
        <taxon>Saprolegniomycetes</taxon>
        <taxon>Saprolegniales</taxon>
        <taxon>Saprolegniaceae</taxon>
        <taxon>Saprolegnia</taxon>
    </lineage>
</organism>
<keyword evidence="2" id="KW-1185">Reference proteome</keyword>
<evidence type="ECO:0000313" key="2">
    <source>
        <dbReference type="Proteomes" id="UP000030745"/>
    </source>
</evidence>